<reference evidence="3" key="1">
    <citation type="journal article" date="2014" name="Int. J. Syst. Evol. Microbiol.">
        <title>Complete genome sequence of Corynebacterium casei LMG S-19264T (=DSM 44701T), isolated from a smear-ripened cheese.</title>
        <authorList>
            <consortium name="US DOE Joint Genome Institute (JGI-PGF)"/>
            <person name="Walter F."/>
            <person name="Albersmeier A."/>
            <person name="Kalinowski J."/>
            <person name="Ruckert C."/>
        </authorList>
    </citation>
    <scope>NUCLEOTIDE SEQUENCE</scope>
    <source>
        <strain evidence="3">CCM 8606</strain>
    </source>
</reference>
<dbReference type="EMBL" id="BMDH01000001">
    <property type="protein sequence ID" value="GGI13146.1"/>
    <property type="molecule type" value="Genomic_DNA"/>
</dbReference>
<proteinExistence type="predicted"/>
<dbReference type="RefSeq" id="WP_229714690.1">
    <property type="nucleotide sequence ID" value="NZ_BMDH01000001.1"/>
</dbReference>
<dbReference type="AlphaFoldDB" id="A0A8J3F1A4"/>
<keyword evidence="2" id="KW-0812">Transmembrane</keyword>
<dbReference type="Proteomes" id="UP000619536">
    <property type="component" value="Unassembled WGS sequence"/>
</dbReference>
<name>A0A8J3F1A4_9BIFI</name>
<reference evidence="3" key="2">
    <citation type="submission" date="2020-09" db="EMBL/GenBank/DDBJ databases">
        <authorList>
            <person name="Sun Q."/>
            <person name="Sedlacek I."/>
        </authorList>
    </citation>
    <scope>NUCLEOTIDE SEQUENCE</scope>
    <source>
        <strain evidence="3">CCM 8606</strain>
    </source>
</reference>
<evidence type="ECO:0000256" key="2">
    <source>
        <dbReference type="SAM" id="Phobius"/>
    </source>
</evidence>
<evidence type="ECO:0000256" key="1">
    <source>
        <dbReference type="SAM" id="MobiDB-lite"/>
    </source>
</evidence>
<accession>A0A8J3F1A4</accession>
<keyword evidence="2" id="KW-1133">Transmembrane helix</keyword>
<feature type="transmembrane region" description="Helical" evidence="2">
    <location>
        <begin position="165"/>
        <end position="187"/>
    </location>
</feature>
<comment type="caution">
    <text evidence="3">The sequence shown here is derived from an EMBL/GenBank/DDBJ whole genome shotgun (WGS) entry which is preliminary data.</text>
</comment>
<feature type="compositionally biased region" description="Polar residues" evidence="1">
    <location>
        <begin position="212"/>
        <end position="238"/>
    </location>
</feature>
<feature type="transmembrane region" description="Helical" evidence="2">
    <location>
        <begin position="33"/>
        <end position="54"/>
    </location>
</feature>
<organism evidence="3 4">
    <name type="scientific">Galliscardovia ingluviei</name>
    <dbReference type="NCBI Taxonomy" id="1769422"/>
    <lineage>
        <taxon>Bacteria</taxon>
        <taxon>Bacillati</taxon>
        <taxon>Actinomycetota</taxon>
        <taxon>Actinomycetes</taxon>
        <taxon>Bifidobacteriales</taxon>
        <taxon>Bifidobacteriaceae</taxon>
        <taxon>Galliscardovia</taxon>
    </lineage>
</organism>
<keyword evidence="2" id="KW-0472">Membrane</keyword>
<keyword evidence="4" id="KW-1185">Reference proteome</keyword>
<sequence length="346" mass="35356">MFKKFFKDVSFVPIIAGALAAVTSFLLSAHIGIAGSVIGVAIGSVVSAIASQVYQNVLRESGRKLQENLDFLPSSNSSTNSQQQDSADALDHTTVIDTQHTQVMDPIDETTEYTSLQHSGQAAGQGRVVQSSRVIHTPSRRTESAHTKATDTYFAHQNKRTQRKIMLVAILSALLAVGVTAGVILAVTHGEGTDNVVRTIVVPEKKQHTDQDSTLNNSNLGTETDNNSGNADNGKSNESTGTTNSDQTSDNTGSSTGTTQDSEQNASNGSSDTGTGSTSGNHGNSSDSTSTSDGSSNSGSTGSSTGSGSDSSSTNSGSSGNTTNQGSTSSGSSTTNSSGTSTNGAK</sequence>
<gene>
    <name evidence="3" type="ORF">GCM10007377_04500</name>
</gene>
<feature type="transmembrane region" description="Helical" evidence="2">
    <location>
        <begin position="9"/>
        <end position="27"/>
    </location>
</feature>
<feature type="region of interest" description="Disordered" evidence="1">
    <location>
        <begin position="203"/>
        <end position="346"/>
    </location>
</feature>
<evidence type="ECO:0000313" key="3">
    <source>
        <dbReference type="EMBL" id="GGI13146.1"/>
    </source>
</evidence>
<feature type="compositionally biased region" description="Low complexity" evidence="1">
    <location>
        <begin position="239"/>
        <end position="346"/>
    </location>
</feature>
<evidence type="ECO:0000313" key="4">
    <source>
        <dbReference type="Proteomes" id="UP000619536"/>
    </source>
</evidence>
<protein>
    <submittedName>
        <fullName evidence="3">Uncharacterized protein</fullName>
    </submittedName>
</protein>